<accession>A0ABD6Y672</accession>
<evidence type="ECO:0000256" key="1">
    <source>
        <dbReference type="SAM" id="MobiDB-lite"/>
    </source>
</evidence>
<dbReference type="EMBL" id="QGHV01000035">
    <property type="protein sequence ID" value="PWT37204.1"/>
    <property type="molecule type" value="Genomic_DNA"/>
</dbReference>
<dbReference type="Proteomes" id="UP000245735">
    <property type="component" value="Unassembled WGS sequence"/>
</dbReference>
<name>A0ABD6Y672_LIMRT</name>
<organism evidence="2 3">
    <name type="scientific">Limosilactobacillus reuteri</name>
    <name type="common">Lactobacillus reuteri</name>
    <dbReference type="NCBI Taxonomy" id="1598"/>
    <lineage>
        <taxon>Bacteria</taxon>
        <taxon>Bacillati</taxon>
        <taxon>Bacillota</taxon>
        <taxon>Bacilli</taxon>
        <taxon>Lactobacillales</taxon>
        <taxon>Lactobacillaceae</taxon>
        <taxon>Limosilactobacillus</taxon>
    </lineage>
</organism>
<feature type="compositionally biased region" description="Basic and acidic residues" evidence="1">
    <location>
        <begin position="76"/>
        <end position="86"/>
    </location>
</feature>
<evidence type="ECO:0000313" key="2">
    <source>
        <dbReference type="EMBL" id="PWT37204.1"/>
    </source>
</evidence>
<reference evidence="3" key="1">
    <citation type="journal article" date="2018" name="Front. Microbiol.">
        <title>Comparative Genomics of the Herbivore Gut Symbiont Lactobacillus reuteri Reveals Genetic Diversity and Lifestyle Adaptation.</title>
        <authorList>
            <person name="Zhao J."/>
        </authorList>
    </citation>
    <scope>NUCLEOTIDE SEQUENCE [LARGE SCALE GENOMIC DNA]</scope>
    <source>
        <strain evidence="3">LR9</strain>
    </source>
</reference>
<feature type="compositionally biased region" description="Basic and acidic residues" evidence="1">
    <location>
        <begin position="112"/>
        <end position="127"/>
    </location>
</feature>
<feature type="region of interest" description="Disordered" evidence="1">
    <location>
        <begin position="75"/>
        <end position="127"/>
    </location>
</feature>
<sequence length="218" mass="24550">MASTHVLNIKIGFDLTEILSPKNIPGVKAYLGVKSDNELASAIFQDKFNQIGKLLSQNGFNIINAEVQEVAKSYRKQKEDTLDMRPTKSTAKASDEVENDDKKLASSIDNNTQEKEHQSSRVKDASNDKSLYRKKQDLFKKLKTEFEKIRKAKGNIEVIKYNSTAISFAPSPVELQHEANISEDVIIDVEEIDKGVLAIISYIDKDQKMQTSIVKEEN</sequence>
<protein>
    <recommendedName>
        <fullName evidence="4">DUF541 domain-containing protein</fullName>
    </recommendedName>
</protein>
<proteinExistence type="predicted"/>
<dbReference type="RefSeq" id="WP_109975893.1">
    <property type="nucleotide sequence ID" value="NZ_QGHV01000035.1"/>
</dbReference>
<gene>
    <name evidence="2" type="ORF">DKZ35_06455</name>
</gene>
<evidence type="ECO:0008006" key="4">
    <source>
        <dbReference type="Google" id="ProtNLM"/>
    </source>
</evidence>
<dbReference type="AlphaFoldDB" id="A0ABD6Y672"/>
<comment type="caution">
    <text evidence="2">The sequence shown here is derived from an EMBL/GenBank/DDBJ whole genome shotgun (WGS) entry which is preliminary data.</text>
</comment>
<evidence type="ECO:0000313" key="3">
    <source>
        <dbReference type="Proteomes" id="UP000245735"/>
    </source>
</evidence>